<dbReference type="Gene3D" id="1.20.120.1240">
    <property type="entry name" value="Dynamin, middle domain"/>
    <property type="match status" value="3"/>
</dbReference>
<reference evidence="6 7" key="1">
    <citation type="journal article" date="2011" name="PLoS Pathog.">
        <title>Endophytic Life Strategies Decoded by Genome and Transcriptome Analyses of the Mutualistic Root Symbiont Piriformospora indica.</title>
        <authorList>
            <person name="Zuccaro A."/>
            <person name="Lahrmann U."/>
            <person name="Guldener U."/>
            <person name="Langen G."/>
            <person name="Pfiffi S."/>
            <person name="Biedenkopf D."/>
            <person name="Wong P."/>
            <person name="Samans B."/>
            <person name="Grimm C."/>
            <person name="Basiewicz M."/>
            <person name="Murat C."/>
            <person name="Martin F."/>
            <person name="Kogel K.H."/>
        </authorList>
    </citation>
    <scope>NUCLEOTIDE SEQUENCE [LARGE SCALE GENOMIC DNA]</scope>
    <source>
        <strain evidence="6 7">DSM 11827</strain>
    </source>
</reference>
<feature type="domain" description="Dynamin-type G" evidence="5">
    <location>
        <begin position="45"/>
        <end position="343"/>
    </location>
</feature>
<dbReference type="CDD" id="cd08771">
    <property type="entry name" value="DLP_1"/>
    <property type="match status" value="1"/>
</dbReference>
<dbReference type="Pfam" id="PF01031">
    <property type="entry name" value="Dynamin_M"/>
    <property type="match status" value="1"/>
</dbReference>
<dbReference type="STRING" id="1109443.G4TGH9"/>
<dbReference type="InterPro" id="IPR030381">
    <property type="entry name" value="G_DYNAMIN_dom"/>
</dbReference>
<dbReference type="HOGENOM" id="CLU_283002_0_0_1"/>
<dbReference type="GO" id="GO:0005525">
    <property type="term" value="F:GTP binding"/>
    <property type="evidence" value="ECO:0007669"/>
    <property type="project" value="InterPro"/>
</dbReference>
<comment type="caution">
    <text evidence="6">The sequence shown here is derived from an EMBL/GenBank/DDBJ whole genome shotgun (WGS) entry which is preliminary data.</text>
</comment>
<evidence type="ECO:0000259" key="5">
    <source>
        <dbReference type="PROSITE" id="PS51718"/>
    </source>
</evidence>
<dbReference type="SMART" id="SM00053">
    <property type="entry name" value="DYNc"/>
    <property type="match status" value="1"/>
</dbReference>
<keyword evidence="2" id="KW-0342">GTP-binding</keyword>
<feature type="region of interest" description="Disordered" evidence="3">
    <location>
        <begin position="692"/>
        <end position="731"/>
    </location>
</feature>
<proteinExistence type="predicted"/>
<dbReference type="AlphaFoldDB" id="G4TGH9"/>
<dbReference type="PANTHER" id="PTHR11566:SF131">
    <property type="entry name" value="GTPASE, PUTATIVE (AFU_ORTHOLOGUE AFUA_6G07630)-RELATED"/>
    <property type="match status" value="1"/>
</dbReference>
<dbReference type="GO" id="GO:0005737">
    <property type="term" value="C:cytoplasm"/>
    <property type="evidence" value="ECO:0007669"/>
    <property type="project" value="TreeGrafter"/>
</dbReference>
<feature type="domain" description="GED" evidence="4">
    <location>
        <begin position="593"/>
        <end position="689"/>
    </location>
</feature>
<dbReference type="Proteomes" id="UP000007148">
    <property type="component" value="Unassembled WGS sequence"/>
</dbReference>
<name>G4TGH9_SERID</name>
<dbReference type="GO" id="GO:0008017">
    <property type="term" value="F:microtubule binding"/>
    <property type="evidence" value="ECO:0007669"/>
    <property type="project" value="TreeGrafter"/>
</dbReference>
<dbReference type="InterPro" id="IPR001401">
    <property type="entry name" value="Dynamin_GTPase"/>
</dbReference>
<dbReference type="PROSITE" id="PS51388">
    <property type="entry name" value="GED"/>
    <property type="match status" value="2"/>
</dbReference>
<evidence type="ECO:0000256" key="1">
    <source>
        <dbReference type="ARBA" id="ARBA00022741"/>
    </source>
</evidence>
<dbReference type="PANTHER" id="PTHR11566">
    <property type="entry name" value="DYNAMIN"/>
    <property type="match status" value="1"/>
</dbReference>
<dbReference type="InterPro" id="IPR027417">
    <property type="entry name" value="P-loop_NTPase"/>
</dbReference>
<dbReference type="Pfam" id="PF02212">
    <property type="entry name" value="GED"/>
    <property type="match status" value="2"/>
</dbReference>
<organism evidence="6 7">
    <name type="scientific">Serendipita indica (strain DSM 11827)</name>
    <name type="common">Root endophyte fungus</name>
    <name type="synonym">Piriformospora indica</name>
    <dbReference type="NCBI Taxonomy" id="1109443"/>
    <lineage>
        <taxon>Eukaryota</taxon>
        <taxon>Fungi</taxon>
        <taxon>Dikarya</taxon>
        <taxon>Basidiomycota</taxon>
        <taxon>Agaricomycotina</taxon>
        <taxon>Agaricomycetes</taxon>
        <taxon>Sebacinales</taxon>
        <taxon>Serendipitaceae</taxon>
        <taxon>Serendipita</taxon>
    </lineage>
</organism>
<evidence type="ECO:0000313" key="7">
    <source>
        <dbReference type="Proteomes" id="UP000007148"/>
    </source>
</evidence>
<gene>
    <name evidence="6" type="ORF">PIIN_04366</name>
</gene>
<dbReference type="GO" id="GO:0003924">
    <property type="term" value="F:GTPase activity"/>
    <property type="evidence" value="ECO:0007669"/>
    <property type="project" value="InterPro"/>
</dbReference>
<dbReference type="GO" id="GO:0016020">
    <property type="term" value="C:membrane"/>
    <property type="evidence" value="ECO:0007669"/>
    <property type="project" value="TreeGrafter"/>
</dbReference>
<dbReference type="Gene3D" id="3.40.50.300">
    <property type="entry name" value="P-loop containing nucleotide triphosphate hydrolases"/>
    <property type="match status" value="1"/>
</dbReference>
<keyword evidence="7" id="KW-1185">Reference proteome</keyword>
<dbReference type="InterPro" id="IPR000375">
    <property type="entry name" value="Dynamin_stalk"/>
</dbReference>
<dbReference type="EMBL" id="CAFZ01000082">
    <property type="protein sequence ID" value="CCA70427.1"/>
    <property type="molecule type" value="Genomic_DNA"/>
</dbReference>
<feature type="domain" description="GED" evidence="4">
    <location>
        <begin position="1021"/>
        <end position="1102"/>
    </location>
</feature>
<dbReference type="InterPro" id="IPR045063">
    <property type="entry name" value="Dynamin_N"/>
</dbReference>
<dbReference type="Pfam" id="PF00350">
    <property type="entry name" value="Dynamin_N"/>
    <property type="match status" value="1"/>
</dbReference>
<protein>
    <submittedName>
        <fullName evidence="6">Uncharacterized protein</fullName>
    </submittedName>
</protein>
<dbReference type="GO" id="GO:0005874">
    <property type="term" value="C:microtubule"/>
    <property type="evidence" value="ECO:0007669"/>
    <property type="project" value="TreeGrafter"/>
</dbReference>
<accession>G4TGH9</accession>
<sequence>MSTFPPNVVDHFAGGLSDPHSPQFKHRRHVFDIVNRLHSYGLHHQMDIPQIAVVGSQSVGKSSLIESISGITLPRASGTCTRCPIECRLSRTDAPWSCEVYLRFARNARDIQFGNPITNKADVQERIRRAQLAILNPTQPTISFLQPTVAQADRNELSFSTDLISVHIRGRDVDDLSFVDLPGVIASVREGGREADIQEVRDLVTSFIKRPSCLILLVISCETDLENQGARSLAKKLDANGRRTIPVLTKPDRIGNGEHDTWLRLLENQTERYRHGWHCVKQSDQEQLNQGISWAEARQNEIDYFNKQPWSTLEESIRSRLGTKFLTQNLGSILFELIGQRLPGLVQELEKKVTITRGTITDLPKTPKGDPVGIVWKLITTFQNNVSQLIAGRAVDGADGLLQSFRKGKKIFRIAIKSQAPQFWPYHKNAINVKKDLILRFTADWIHPARSFFRTIFRQLTADIKASVEKQFSQFSAGEFSNEVLRHVITQLSRCEKNTIQKMEECFSLERAEPLTANEDRFIQRRSHYLSNYKAIRRNHKYDDGEIQKFLKGEFQNSPYMQSAVQNLQAMGFQKVSHVELLRLLPEDEAEDALLIMAEVSAYYEVAYRRFIDNISLTIDSHLFKAFAESLDDVLFSGLSLSGDGARQRCQAFIQEDPEVTRRRASLDQDLERFENAFSDLQNIPGVSLTGGGHSYINDDEEDDGNSSSIVDDPDRPPSGSVSVVRAPTSSRRQEIPLPGLLLEEEKILCATQKAFAELPAKPEGDPVGIVWKLLAAFQKEVTLLLVGRPEDGSSGLLQSFRKGRKAFKEAIEHQAPKFLPYSGSMVETPGGHSKTTVDLDEVIKMARDAITRELPGNYPYAVKKNYVYRFTEDWLIPARALFDRMQQQFMRELKTLVESHLSQFGAGQFDKEALGARSTQCLCHKYNPENGRMFRTREEEPSTNNEDRLSELKEELLATYKAERQRHRKHDNRLQKLVNGEFQNTTIMGDAVRNLQAMGISNVTQHSLLRSLPTDEAEDAIEIMAEMRAYYEVDYRRFVDYTPLIIDYRLFKGFERTLNDALFTGLSLGGDGVRERCTAFLQEDPEIMQRRGSLSQDLERF</sequence>
<keyword evidence="1" id="KW-0547">Nucleotide-binding</keyword>
<dbReference type="PRINTS" id="PR00195">
    <property type="entry name" value="DYNAMIN"/>
</dbReference>
<dbReference type="OrthoDB" id="5061070at2759"/>
<evidence type="ECO:0000259" key="4">
    <source>
        <dbReference type="PROSITE" id="PS51388"/>
    </source>
</evidence>
<dbReference type="eggNOG" id="KOG0446">
    <property type="taxonomic scope" value="Eukaryota"/>
</dbReference>
<evidence type="ECO:0000256" key="2">
    <source>
        <dbReference type="ARBA" id="ARBA00023134"/>
    </source>
</evidence>
<dbReference type="InterPro" id="IPR020850">
    <property type="entry name" value="GED_dom"/>
</dbReference>
<dbReference type="PROSITE" id="PS51718">
    <property type="entry name" value="G_DYNAMIN_2"/>
    <property type="match status" value="1"/>
</dbReference>
<evidence type="ECO:0000256" key="3">
    <source>
        <dbReference type="SAM" id="MobiDB-lite"/>
    </source>
</evidence>
<dbReference type="SUPFAM" id="SSF52540">
    <property type="entry name" value="P-loop containing nucleoside triphosphate hydrolases"/>
    <property type="match status" value="1"/>
</dbReference>
<evidence type="ECO:0000313" key="6">
    <source>
        <dbReference type="EMBL" id="CCA70427.1"/>
    </source>
</evidence>
<dbReference type="InterPro" id="IPR003130">
    <property type="entry name" value="GED"/>
</dbReference>
<dbReference type="InterPro" id="IPR022812">
    <property type="entry name" value="Dynamin"/>
</dbReference>
<dbReference type="InParanoid" id="G4TGH9"/>